<evidence type="ECO:0000259" key="14">
    <source>
        <dbReference type="Pfam" id="PF00055"/>
    </source>
</evidence>
<evidence type="ECO:0000256" key="6">
    <source>
        <dbReference type="ARBA" id="ARBA00022989"/>
    </source>
</evidence>
<evidence type="ECO:0000256" key="2">
    <source>
        <dbReference type="ARBA" id="ARBA00005074"/>
    </source>
</evidence>
<sequence length="171" mass="20072">MAQCTREFSDISPLRGGNVVFDTLEGRPSANNFEESEVFGVKSWSRVSGYCSVFGLANFVYRRTNRAYRMPYTMFVSAFWHGIHPGYFLSFLTIPLCTSAEDRLFKAFPERPTWLRHLWSFVRMRGFEMMACGFLLLDGWDTIRLWSKMYFWLHLVMLCTILALKANKMLR</sequence>
<dbReference type="GO" id="GO:0030258">
    <property type="term" value="P:lipid modification"/>
    <property type="evidence" value="ECO:0007669"/>
    <property type="project" value="TreeGrafter"/>
</dbReference>
<keyword evidence="10" id="KW-0012">Acyltransferase</keyword>
<dbReference type="PANTHER" id="PTHR13906">
    <property type="entry name" value="PORCUPINE"/>
    <property type="match status" value="1"/>
</dbReference>
<evidence type="ECO:0000256" key="7">
    <source>
        <dbReference type="ARBA" id="ARBA00023136"/>
    </source>
</evidence>
<evidence type="ECO:0000256" key="8">
    <source>
        <dbReference type="ARBA" id="ARBA00023157"/>
    </source>
</evidence>
<dbReference type="GO" id="GO:0044233">
    <property type="term" value="C:mitochondria-associated endoplasmic reticulum membrane contact site"/>
    <property type="evidence" value="ECO:0007669"/>
    <property type="project" value="TreeGrafter"/>
</dbReference>
<dbReference type="PANTHER" id="PTHR13906:SF16">
    <property type="entry name" value="LYSOPHOSPHOLIPID ACYLTRANSFERASE 7"/>
    <property type="match status" value="1"/>
</dbReference>
<dbReference type="InterPro" id="IPR008211">
    <property type="entry name" value="Laminin_N"/>
</dbReference>
<dbReference type="GO" id="GO:0016020">
    <property type="term" value="C:membrane"/>
    <property type="evidence" value="ECO:0007669"/>
    <property type="project" value="UniProtKB-SubCell"/>
</dbReference>
<evidence type="ECO:0000256" key="11">
    <source>
        <dbReference type="ARBA" id="ARBA00025707"/>
    </source>
</evidence>
<feature type="transmembrane region" description="Helical" evidence="13">
    <location>
        <begin position="149"/>
        <end position="166"/>
    </location>
</feature>
<dbReference type="GO" id="GO:0006661">
    <property type="term" value="P:phosphatidylinositol biosynthetic process"/>
    <property type="evidence" value="ECO:0007669"/>
    <property type="project" value="TreeGrafter"/>
</dbReference>
<keyword evidence="5 13" id="KW-0812">Transmembrane</keyword>
<keyword evidence="9" id="KW-0424">Laminin EGF-like domain</keyword>
<dbReference type="Pfam" id="PF03062">
    <property type="entry name" value="MBOAT"/>
    <property type="match status" value="1"/>
</dbReference>
<keyword evidence="8" id="KW-1015">Disulfide bond</keyword>
<organism evidence="15 16">
    <name type="scientific">Globodera pallida</name>
    <name type="common">Potato cyst nematode worm</name>
    <name type="synonym">Heterodera pallida</name>
    <dbReference type="NCBI Taxonomy" id="36090"/>
    <lineage>
        <taxon>Eukaryota</taxon>
        <taxon>Metazoa</taxon>
        <taxon>Ecdysozoa</taxon>
        <taxon>Nematoda</taxon>
        <taxon>Chromadorea</taxon>
        <taxon>Rhabditida</taxon>
        <taxon>Tylenchina</taxon>
        <taxon>Tylenchomorpha</taxon>
        <taxon>Tylenchoidea</taxon>
        <taxon>Heteroderidae</taxon>
        <taxon>Heteroderinae</taxon>
        <taxon>Globodera</taxon>
    </lineage>
</organism>
<dbReference type="GO" id="GO:0071617">
    <property type="term" value="F:lysophospholipid acyltransferase activity"/>
    <property type="evidence" value="ECO:0007669"/>
    <property type="project" value="TreeGrafter"/>
</dbReference>
<keyword evidence="6 13" id="KW-1133">Transmembrane helix</keyword>
<comment type="similarity">
    <text evidence="3">Belongs to the membrane-bound acyltransferase family.</text>
</comment>
<comment type="pathway">
    <text evidence="11">Phospholipid metabolism.</text>
</comment>
<dbReference type="Pfam" id="PF00055">
    <property type="entry name" value="Laminin_N"/>
    <property type="match status" value="1"/>
</dbReference>
<evidence type="ECO:0000313" key="16">
    <source>
        <dbReference type="WBParaSite" id="GPLIN_000768600"/>
    </source>
</evidence>
<proteinExistence type="inferred from homology"/>
<dbReference type="WBParaSite" id="GPLIN_000768600">
    <property type="protein sequence ID" value="GPLIN_000768600"/>
    <property type="gene ID" value="GPLIN_000768600"/>
</dbReference>
<evidence type="ECO:0000256" key="3">
    <source>
        <dbReference type="ARBA" id="ARBA00010323"/>
    </source>
</evidence>
<dbReference type="Gene3D" id="2.60.120.260">
    <property type="entry name" value="Galactose-binding domain-like"/>
    <property type="match status" value="1"/>
</dbReference>
<keyword evidence="15" id="KW-1185">Reference proteome</keyword>
<evidence type="ECO:0000256" key="1">
    <source>
        <dbReference type="ARBA" id="ARBA00004141"/>
    </source>
</evidence>
<keyword evidence="4" id="KW-0808">Transferase</keyword>
<accession>A0A183C492</accession>
<reference evidence="15" key="1">
    <citation type="submission" date="2013-12" db="EMBL/GenBank/DDBJ databases">
        <authorList>
            <person name="Aslett M."/>
        </authorList>
    </citation>
    <scope>NUCLEOTIDE SEQUENCE [LARGE SCALE GENOMIC DNA]</scope>
    <source>
        <strain evidence="15">Lindley</strain>
    </source>
</reference>
<evidence type="ECO:0000256" key="9">
    <source>
        <dbReference type="ARBA" id="ARBA00023292"/>
    </source>
</evidence>
<evidence type="ECO:0000256" key="10">
    <source>
        <dbReference type="ARBA" id="ARBA00023315"/>
    </source>
</evidence>
<name>A0A183C492_GLOPA</name>
<reference evidence="15" key="2">
    <citation type="submission" date="2014-05" db="EMBL/GenBank/DDBJ databases">
        <title>The genome and life-stage specific transcriptomes of Globodera pallida elucidate key aspects of plant parasitism by a cyst nematode.</title>
        <authorList>
            <person name="Cotton J.A."/>
            <person name="Lilley C.J."/>
            <person name="Jones L.M."/>
            <person name="Kikuchi T."/>
            <person name="Reid A.J."/>
            <person name="Thorpe P."/>
            <person name="Tsai I.J."/>
            <person name="Beasley H."/>
            <person name="Blok V."/>
            <person name="Cock P.J.A."/>
            <person name="Van den Akker S.E."/>
            <person name="Holroyd N."/>
            <person name="Hunt M."/>
            <person name="Mantelin S."/>
            <person name="Naghra H."/>
            <person name="Pain A."/>
            <person name="Palomares-Rius J.E."/>
            <person name="Zarowiecki M."/>
            <person name="Berriman M."/>
            <person name="Jones J.T."/>
            <person name="Urwin P.E."/>
        </authorList>
    </citation>
    <scope>NUCLEOTIDE SEQUENCE [LARGE SCALE GENOMIC DNA]</scope>
    <source>
        <strain evidence="15">Lindley</strain>
    </source>
</reference>
<reference evidence="16" key="3">
    <citation type="submission" date="2016-06" db="UniProtKB">
        <authorList>
            <consortium name="WormBaseParasite"/>
        </authorList>
    </citation>
    <scope>IDENTIFICATION</scope>
</reference>
<comment type="pathway">
    <text evidence="2">Lipid metabolism; phospholipid metabolism.</text>
</comment>
<feature type="transmembrane region" description="Helical" evidence="13">
    <location>
        <begin position="78"/>
        <end position="97"/>
    </location>
</feature>
<evidence type="ECO:0000313" key="15">
    <source>
        <dbReference type="Proteomes" id="UP000050741"/>
    </source>
</evidence>
<dbReference type="InterPro" id="IPR004299">
    <property type="entry name" value="MBOAT_fam"/>
</dbReference>
<evidence type="ECO:0000256" key="5">
    <source>
        <dbReference type="ARBA" id="ARBA00022692"/>
    </source>
</evidence>
<dbReference type="AlphaFoldDB" id="A0A183C492"/>
<feature type="domain" description="Laminin N-terminal" evidence="14">
    <location>
        <begin position="2"/>
        <end position="38"/>
    </location>
</feature>
<keyword evidence="7 13" id="KW-0472">Membrane</keyword>
<dbReference type="InterPro" id="IPR049941">
    <property type="entry name" value="LPLAT_7/PORCN-like"/>
</dbReference>
<dbReference type="Proteomes" id="UP000050741">
    <property type="component" value="Unassembled WGS sequence"/>
</dbReference>
<comment type="subcellular location">
    <subcellularLocation>
        <location evidence="1">Membrane</location>
        <topology evidence="1">Multi-pass membrane protein</topology>
    </subcellularLocation>
</comment>
<protein>
    <recommendedName>
        <fullName evidence="12">Lysophospholipid acyltransferase 7</fullName>
    </recommendedName>
</protein>
<evidence type="ECO:0000256" key="12">
    <source>
        <dbReference type="ARBA" id="ARBA00093678"/>
    </source>
</evidence>
<evidence type="ECO:0000256" key="4">
    <source>
        <dbReference type="ARBA" id="ARBA00022679"/>
    </source>
</evidence>
<evidence type="ECO:0000256" key="13">
    <source>
        <dbReference type="SAM" id="Phobius"/>
    </source>
</evidence>